<feature type="compositionally biased region" description="Low complexity" evidence="10">
    <location>
        <begin position="1"/>
        <end position="15"/>
    </location>
</feature>
<name>A0A2S6IPA0_9ACTN</name>
<keyword evidence="14" id="KW-1185">Reference proteome</keyword>
<keyword evidence="5" id="KW-0997">Cell inner membrane</keyword>
<evidence type="ECO:0000256" key="3">
    <source>
        <dbReference type="ARBA" id="ARBA00022448"/>
    </source>
</evidence>
<evidence type="ECO:0000256" key="2">
    <source>
        <dbReference type="ARBA" id="ARBA00005745"/>
    </source>
</evidence>
<dbReference type="PROSITE" id="PS00874">
    <property type="entry name" value="T2SP_F"/>
    <property type="match status" value="1"/>
</dbReference>
<evidence type="ECO:0000256" key="8">
    <source>
        <dbReference type="ARBA" id="ARBA00023136"/>
    </source>
</evidence>
<dbReference type="OrthoDB" id="9805682at2"/>
<evidence type="ECO:0000256" key="9">
    <source>
        <dbReference type="RuleBase" id="RU003923"/>
    </source>
</evidence>
<dbReference type="InterPro" id="IPR003004">
    <property type="entry name" value="GspF/PilC"/>
</dbReference>
<accession>A0A2S6IPA0</accession>
<feature type="transmembrane region" description="Helical" evidence="11">
    <location>
        <begin position="230"/>
        <end position="256"/>
    </location>
</feature>
<evidence type="ECO:0000256" key="11">
    <source>
        <dbReference type="SAM" id="Phobius"/>
    </source>
</evidence>
<protein>
    <submittedName>
        <fullName evidence="13">Type IV pilus assembly protein PilC</fullName>
    </submittedName>
</protein>
<evidence type="ECO:0000256" key="4">
    <source>
        <dbReference type="ARBA" id="ARBA00022475"/>
    </source>
</evidence>
<dbReference type="PANTHER" id="PTHR30012:SF0">
    <property type="entry name" value="TYPE II SECRETION SYSTEM PROTEIN F-RELATED"/>
    <property type="match status" value="1"/>
</dbReference>
<dbReference type="FunFam" id="1.20.81.30:FF:000001">
    <property type="entry name" value="Type II secretion system protein F"/>
    <property type="match status" value="2"/>
</dbReference>
<keyword evidence="8 11" id="KW-0472">Membrane</keyword>
<evidence type="ECO:0000259" key="12">
    <source>
        <dbReference type="Pfam" id="PF00482"/>
    </source>
</evidence>
<comment type="caution">
    <text evidence="13">The sequence shown here is derived from an EMBL/GenBank/DDBJ whole genome shotgun (WGS) entry which is preliminary data.</text>
</comment>
<evidence type="ECO:0000256" key="7">
    <source>
        <dbReference type="ARBA" id="ARBA00022989"/>
    </source>
</evidence>
<feature type="transmembrane region" description="Helical" evidence="11">
    <location>
        <begin position="394"/>
        <end position="418"/>
    </location>
</feature>
<keyword evidence="6 9" id="KW-0812">Transmembrane</keyword>
<dbReference type="Gene3D" id="1.20.81.30">
    <property type="entry name" value="Type II secretion system (T2SS), domain F"/>
    <property type="match status" value="2"/>
</dbReference>
<evidence type="ECO:0000313" key="14">
    <source>
        <dbReference type="Proteomes" id="UP000239485"/>
    </source>
</evidence>
<evidence type="ECO:0000313" key="13">
    <source>
        <dbReference type="EMBL" id="PPK95995.1"/>
    </source>
</evidence>
<evidence type="ECO:0000256" key="5">
    <source>
        <dbReference type="ARBA" id="ARBA00022519"/>
    </source>
</evidence>
<feature type="domain" description="Type II secretion system protein GspF" evidence="12">
    <location>
        <begin position="291"/>
        <end position="413"/>
    </location>
</feature>
<dbReference type="AlphaFoldDB" id="A0A2S6IPA0"/>
<dbReference type="EMBL" id="PTJD01000005">
    <property type="protein sequence ID" value="PPK95995.1"/>
    <property type="molecule type" value="Genomic_DNA"/>
</dbReference>
<dbReference type="RefSeq" id="WP_104432383.1">
    <property type="nucleotide sequence ID" value="NZ_PTJD01000005.1"/>
</dbReference>
<dbReference type="GO" id="GO:0009306">
    <property type="term" value="P:protein secretion"/>
    <property type="evidence" value="ECO:0007669"/>
    <property type="project" value="InterPro"/>
</dbReference>
<feature type="region of interest" description="Disordered" evidence="10">
    <location>
        <begin position="1"/>
        <end position="20"/>
    </location>
</feature>
<comment type="subcellular location">
    <subcellularLocation>
        <location evidence="1">Cell inner membrane</location>
        <topology evidence="1">Multi-pass membrane protein</topology>
    </subcellularLocation>
    <subcellularLocation>
        <location evidence="9">Cell membrane</location>
        <topology evidence="9">Multi-pass membrane protein</topology>
    </subcellularLocation>
</comment>
<dbReference type="Proteomes" id="UP000239485">
    <property type="component" value="Unassembled WGS sequence"/>
</dbReference>
<evidence type="ECO:0000256" key="10">
    <source>
        <dbReference type="SAM" id="MobiDB-lite"/>
    </source>
</evidence>
<feature type="domain" description="Type II secretion system protein GspF" evidence="12">
    <location>
        <begin position="89"/>
        <end position="211"/>
    </location>
</feature>
<dbReference type="GO" id="GO:0005886">
    <property type="term" value="C:plasma membrane"/>
    <property type="evidence" value="ECO:0007669"/>
    <property type="project" value="UniProtKB-SubCell"/>
</dbReference>
<dbReference type="PANTHER" id="PTHR30012">
    <property type="entry name" value="GENERAL SECRETION PATHWAY PROTEIN"/>
    <property type="match status" value="1"/>
</dbReference>
<keyword evidence="3 9" id="KW-0813">Transport</keyword>
<feature type="transmembrane region" description="Helical" evidence="11">
    <location>
        <begin position="189"/>
        <end position="210"/>
    </location>
</feature>
<reference evidence="13 14" key="1">
    <citation type="submission" date="2018-02" db="EMBL/GenBank/DDBJ databases">
        <title>Genomic Encyclopedia of Archaeal and Bacterial Type Strains, Phase II (KMG-II): from individual species to whole genera.</title>
        <authorList>
            <person name="Goeker M."/>
        </authorList>
    </citation>
    <scope>NUCLEOTIDE SEQUENCE [LARGE SCALE GENOMIC DNA]</scope>
    <source>
        <strain evidence="13 14">DSM 22857</strain>
    </source>
</reference>
<keyword evidence="7 11" id="KW-1133">Transmembrane helix</keyword>
<dbReference type="InterPro" id="IPR042094">
    <property type="entry name" value="T2SS_GspF_sf"/>
</dbReference>
<sequence length="422" mass="45321">MATATKPGAKPATPKSLGGTFAYTARDRSGKMVKGTLEAPSQDAAVQRLVGTGVTPVSVTAVKASTGLQMEINLPGSNRVKLKDLALMSRQFATMVSSGLTLLKALSILSEQTESKRLAQVLAEVRAEVETGTSLSTALLKHTDVFPPLMINMIKAGEVGGFLDRVLVQIAENFEAEVKLRAKVKSAMTYPVVVFVIAIVSVAAMLLFIVPIFAKMFSDMGGTLPLPTQILMWLSTALRYSGPFIVVTAIVVPIVWNKIKDKRKVREVVDPLKLKMPIFGLLAQKIALSRFTRNLGTMLRSGVPILQSLEIVGNAAGNVVVERATLAVMESVRSGNSLAGPLAEHKIFPPMVVQMMSVGEDTGALDSMLHKISDFYDQEVEATTEALTSLIEPLMIAFLGGIIGAMIVAMYMPIFGVFELIE</sequence>
<dbReference type="PRINTS" id="PR00812">
    <property type="entry name" value="BCTERIALGSPF"/>
</dbReference>
<gene>
    <name evidence="13" type="ORF">CLV92_10595</name>
</gene>
<evidence type="ECO:0000256" key="1">
    <source>
        <dbReference type="ARBA" id="ARBA00004429"/>
    </source>
</evidence>
<dbReference type="InterPro" id="IPR001992">
    <property type="entry name" value="T2SS_GspF/T4SS_PilC_CS"/>
</dbReference>
<dbReference type="InterPro" id="IPR018076">
    <property type="entry name" value="T2SS_GspF_dom"/>
</dbReference>
<dbReference type="Pfam" id="PF00482">
    <property type="entry name" value="T2SSF"/>
    <property type="match status" value="2"/>
</dbReference>
<keyword evidence="4" id="KW-1003">Cell membrane</keyword>
<proteinExistence type="inferred from homology"/>
<comment type="similarity">
    <text evidence="2 9">Belongs to the GSP F family.</text>
</comment>
<evidence type="ECO:0000256" key="6">
    <source>
        <dbReference type="ARBA" id="ARBA00022692"/>
    </source>
</evidence>
<organism evidence="13 14">
    <name type="scientific">Kineococcus xinjiangensis</name>
    <dbReference type="NCBI Taxonomy" id="512762"/>
    <lineage>
        <taxon>Bacteria</taxon>
        <taxon>Bacillati</taxon>
        <taxon>Actinomycetota</taxon>
        <taxon>Actinomycetes</taxon>
        <taxon>Kineosporiales</taxon>
        <taxon>Kineosporiaceae</taxon>
        <taxon>Kineococcus</taxon>
    </lineage>
</organism>